<gene>
    <name evidence="2" type="ORF">LMG29739_05611</name>
</gene>
<name>A0A6J5EU22_9BURK</name>
<dbReference type="Gene3D" id="3.40.630.30">
    <property type="match status" value="1"/>
</dbReference>
<dbReference type="Proteomes" id="UP000494329">
    <property type="component" value="Unassembled WGS sequence"/>
</dbReference>
<reference evidence="2 3" key="1">
    <citation type="submission" date="2020-04" db="EMBL/GenBank/DDBJ databases">
        <authorList>
            <person name="De Canck E."/>
        </authorList>
    </citation>
    <scope>NUCLEOTIDE SEQUENCE [LARGE SCALE GENOMIC DNA]</scope>
    <source>
        <strain evidence="2 3">LMG 29739</strain>
    </source>
</reference>
<evidence type="ECO:0000259" key="1">
    <source>
        <dbReference type="PROSITE" id="PS51186"/>
    </source>
</evidence>
<evidence type="ECO:0000313" key="2">
    <source>
        <dbReference type="EMBL" id="CAB3769723.1"/>
    </source>
</evidence>
<protein>
    <recommendedName>
        <fullName evidence="1">N-acetyltransferase domain-containing protein</fullName>
    </recommendedName>
</protein>
<dbReference type="PANTHER" id="PTHR43451:SF1">
    <property type="entry name" value="ACETYLTRANSFERASE"/>
    <property type="match status" value="1"/>
</dbReference>
<evidence type="ECO:0000313" key="3">
    <source>
        <dbReference type="Proteomes" id="UP000494329"/>
    </source>
</evidence>
<dbReference type="PANTHER" id="PTHR43451">
    <property type="entry name" value="ACETYLTRANSFERASE (GNAT) FAMILY PROTEIN"/>
    <property type="match status" value="1"/>
</dbReference>
<feature type="domain" description="N-acetyltransferase" evidence="1">
    <location>
        <begin position="22"/>
        <end position="164"/>
    </location>
</feature>
<dbReference type="EMBL" id="CADIKF010000065">
    <property type="protein sequence ID" value="CAB3769723.1"/>
    <property type="molecule type" value="Genomic_DNA"/>
</dbReference>
<dbReference type="InterPro" id="IPR000182">
    <property type="entry name" value="GNAT_dom"/>
</dbReference>
<sequence length="170" mass="18325">MDDASMAINHIEWRTLRAGDPPMLAVLFRDAVMQLAASHYDEAGRAAWAASADDLEAFSARLAQGLTLVAVASDTIAAFGQLHPADHVEMLYTSPAFAGQGIAWTLLARFEAVARAAGTPMLTAHASASAKRSFERAGFHVLAEEDVERNGVSLKRFRMRKPLVAAHIPQ</sequence>
<dbReference type="InterPro" id="IPR052564">
    <property type="entry name" value="N-acetyltrans/Recomb-assoc"/>
</dbReference>
<dbReference type="SUPFAM" id="SSF55729">
    <property type="entry name" value="Acyl-CoA N-acyltransferases (Nat)"/>
    <property type="match status" value="1"/>
</dbReference>
<dbReference type="PROSITE" id="PS51186">
    <property type="entry name" value="GNAT"/>
    <property type="match status" value="1"/>
</dbReference>
<dbReference type="InterPro" id="IPR016181">
    <property type="entry name" value="Acyl_CoA_acyltransferase"/>
</dbReference>
<accession>A0A6J5EU22</accession>
<organism evidence="2 3">
    <name type="scientific">Paraburkholderia solisilvae</name>
    <dbReference type="NCBI Taxonomy" id="624376"/>
    <lineage>
        <taxon>Bacteria</taxon>
        <taxon>Pseudomonadati</taxon>
        <taxon>Pseudomonadota</taxon>
        <taxon>Betaproteobacteria</taxon>
        <taxon>Burkholderiales</taxon>
        <taxon>Burkholderiaceae</taxon>
        <taxon>Paraburkholderia</taxon>
    </lineage>
</organism>
<dbReference type="AlphaFoldDB" id="A0A6J5EU22"/>
<dbReference type="Pfam" id="PF13673">
    <property type="entry name" value="Acetyltransf_10"/>
    <property type="match status" value="1"/>
</dbReference>
<keyword evidence="3" id="KW-1185">Reference proteome</keyword>
<dbReference type="GO" id="GO:0016747">
    <property type="term" value="F:acyltransferase activity, transferring groups other than amino-acyl groups"/>
    <property type="evidence" value="ECO:0007669"/>
    <property type="project" value="InterPro"/>
</dbReference>
<proteinExistence type="predicted"/>
<dbReference type="CDD" id="cd04301">
    <property type="entry name" value="NAT_SF"/>
    <property type="match status" value="1"/>
</dbReference>